<reference evidence="3" key="1">
    <citation type="submission" date="2020-12" db="UniProtKB">
        <authorList>
            <consortium name="WormBaseParasite"/>
        </authorList>
    </citation>
    <scope>IDENTIFICATION</scope>
    <source>
        <strain evidence="3">MHco3</strain>
    </source>
</reference>
<keyword evidence="1" id="KW-1133">Transmembrane helix</keyword>
<evidence type="ECO:0000256" key="1">
    <source>
        <dbReference type="SAM" id="Phobius"/>
    </source>
</evidence>
<dbReference type="WBParaSite" id="HCON_00009685-00001">
    <property type="protein sequence ID" value="HCON_00009685-00001"/>
    <property type="gene ID" value="HCON_00009685"/>
</dbReference>
<keyword evidence="1" id="KW-0472">Membrane</keyword>
<protein>
    <submittedName>
        <fullName evidence="3">Glycoprotein</fullName>
    </submittedName>
</protein>
<accession>A0A7I4XTK1</accession>
<organism evidence="2 3">
    <name type="scientific">Haemonchus contortus</name>
    <name type="common">Barber pole worm</name>
    <dbReference type="NCBI Taxonomy" id="6289"/>
    <lineage>
        <taxon>Eukaryota</taxon>
        <taxon>Metazoa</taxon>
        <taxon>Ecdysozoa</taxon>
        <taxon>Nematoda</taxon>
        <taxon>Chromadorea</taxon>
        <taxon>Rhabditida</taxon>
        <taxon>Rhabditina</taxon>
        <taxon>Rhabditomorpha</taxon>
        <taxon>Strongyloidea</taxon>
        <taxon>Trichostrongylidae</taxon>
        <taxon>Haemonchus</taxon>
    </lineage>
</organism>
<feature type="transmembrane region" description="Helical" evidence="1">
    <location>
        <begin position="20"/>
        <end position="39"/>
    </location>
</feature>
<dbReference type="AlphaFoldDB" id="A0A7I4XTK1"/>
<name>A0A7I4XTK1_HAECO</name>
<keyword evidence="1" id="KW-0812">Transmembrane</keyword>
<dbReference type="Proteomes" id="UP000025227">
    <property type="component" value="Unplaced"/>
</dbReference>
<keyword evidence="2" id="KW-1185">Reference proteome</keyword>
<proteinExistence type="predicted"/>
<evidence type="ECO:0000313" key="3">
    <source>
        <dbReference type="WBParaSite" id="HCON_00009685-00001"/>
    </source>
</evidence>
<sequence length="80" mass="9288">GTRLSLIVSDRFLSPRRLNLMIIMWCWVLLVLCTALTSCPYRSGPHMTYTVGDNENSRKIREASPSREKILLLKPQWAWP</sequence>
<evidence type="ECO:0000313" key="2">
    <source>
        <dbReference type="Proteomes" id="UP000025227"/>
    </source>
</evidence>